<dbReference type="Pfam" id="PF00924">
    <property type="entry name" value="MS_channel_2nd"/>
    <property type="match status" value="1"/>
</dbReference>
<reference evidence="8 9" key="2">
    <citation type="submission" date="2016-12" db="EMBL/GenBank/DDBJ databases">
        <title>Draft Genome Sequence of Cystobacter ferrugineus Strain Cbfe23.</title>
        <authorList>
            <person name="Akbar S."/>
            <person name="Dowd S.E."/>
            <person name="Stevens D.C."/>
        </authorList>
    </citation>
    <scope>NUCLEOTIDE SEQUENCE [LARGE SCALE GENOMIC DNA]</scope>
    <source>
        <strain evidence="8 9">Cbfe23</strain>
    </source>
</reference>
<keyword evidence="2" id="KW-0812">Transmembrane</keyword>
<dbReference type="InterPro" id="IPR010920">
    <property type="entry name" value="LSM_dom_sf"/>
</dbReference>
<feature type="signal peptide" evidence="6">
    <location>
        <begin position="1"/>
        <end position="19"/>
    </location>
</feature>
<dbReference type="Proteomes" id="UP000182229">
    <property type="component" value="Unassembled WGS sequence"/>
</dbReference>
<evidence type="ECO:0000256" key="5">
    <source>
        <dbReference type="SAM" id="MobiDB-lite"/>
    </source>
</evidence>
<dbReference type="GO" id="GO:0008381">
    <property type="term" value="F:mechanosensitive monoatomic ion channel activity"/>
    <property type="evidence" value="ECO:0007669"/>
    <property type="project" value="UniProtKB-ARBA"/>
</dbReference>
<dbReference type="SUPFAM" id="SSF50182">
    <property type="entry name" value="Sm-like ribonucleoproteins"/>
    <property type="match status" value="1"/>
</dbReference>
<dbReference type="PANTHER" id="PTHR30566">
    <property type="entry name" value="YNAI-RELATED MECHANOSENSITIVE ION CHANNEL"/>
    <property type="match status" value="1"/>
</dbReference>
<protein>
    <submittedName>
        <fullName evidence="8">Mechanosensitive ion channel protein MscS</fullName>
    </submittedName>
</protein>
<evidence type="ECO:0000256" key="2">
    <source>
        <dbReference type="ARBA" id="ARBA00022692"/>
    </source>
</evidence>
<dbReference type="PANTHER" id="PTHR30566:SF25">
    <property type="entry name" value="INNER MEMBRANE PROTEIN"/>
    <property type="match status" value="1"/>
</dbReference>
<accession>A0A1L9AYS1</accession>
<evidence type="ECO:0000256" key="6">
    <source>
        <dbReference type="SAM" id="SignalP"/>
    </source>
</evidence>
<proteinExistence type="predicted"/>
<dbReference type="GO" id="GO:0016020">
    <property type="term" value="C:membrane"/>
    <property type="evidence" value="ECO:0007669"/>
    <property type="project" value="UniProtKB-SubCell"/>
</dbReference>
<dbReference type="AlphaFoldDB" id="A0A1L9AYS1"/>
<name>A0A1L9AYS1_9BACT</name>
<feature type="domain" description="Mechanosensitive ion channel MscS" evidence="7">
    <location>
        <begin position="355"/>
        <end position="421"/>
    </location>
</feature>
<dbReference type="EMBL" id="MPIN01000015">
    <property type="protein sequence ID" value="OJH35116.1"/>
    <property type="molecule type" value="Genomic_DNA"/>
</dbReference>
<gene>
    <name evidence="8" type="ORF">BON30_39285</name>
</gene>
<feature type="chain" id="PRO_5013086591" evidence="6">
    <location>
        <begin position="20"/>
        <end position="550"/>
    </location>
</feature>
<evidence type="ECO:0000256" key="1">
    <source>
        <dbReference type="ARBA" id="ARBA00004370"/>
    </source>
</evidence>
<sequence length="550" mass="60291">MHRNLIVLLLLLSPVSVLAGGLNEGLGEPPPEVDRQTPSATVTGFLEASHARYMALLPHYLWLSHLPQEQQRAEGERLGRRLMFVLDRAMWFDFTRLGQEPHGDTPGATSVSLGQVPLGMGTRDIRLRRVEGPDGTPIWVFSEGTVRAIDALFEEHGSPLLERLPSFFFVRPVWVLELWQWLGLVLLAGAVLLASQVLEKWAQWLGGRAARLTKSGWDDQVLTAARGPMRFALVALMGAAGSRLLLLPPPAQKAVDLGARSLALVSAAWFVLRFIKLSASFIEQKVVAQAGEDVGRARGLRTQLVVMRRIIEAATYVIAVSLLLLQFEAVRNVGVSLLASAGIAGLVVGLAAQKSISTLLAGIQLSITQPVRIGDTVIVENEWGWIEEITLTYVVVKVWDLRRLVVPMSHFLDKPFQNWSKVSPEILGTAELYVDYRTDVEAVRAELSRILHDEGRALWDGKVQGLQVTGFSERTMTLRALVSAADSGKAFDLRCLVRERLIAFLQSQPAGLPVVRAEALFPPEAVESRTAPVLPSSGGRNVVVPKGRAE</sequence>
<keyword evidence="3" id="KW-1133">Transmembrane helix</keyword>
<dbReference type="RefSeq" id="WP_143177959.1">
    <property type="nucleotide sequence ID" value="NZ_MPIN01000015.1"/>
</dbReference>
<evidence type="ECO:0000256" key="3">
    <source>
        <dbReference type="ARBA" id="ARBA00022989"/>
    </source>
</evidence>
<comment type="subcellular location">
    <subcellularLocation>
        <location evidence="1">Membrane</location>
    </subcellularLocation>
</comment>
<keyword evidence="4" id="KW-0472">Membrane</keyword>
<keyword evidence="9" id="KW-1185">Reference proteome</keyword>
<dbReference type="STRING" id="83449.BON30_39285"/>
<evidence type="ECO:0000259" key="7">
    <source>
        <dbReference type="Pfam" id="PF00924"/>
    </source>
</evidence>
<comment type="caution">
    <text evidence="8">The sequence shown here is derived from an EMBL/GenBank/DDBJ whole genome shotgun (WGS) entry which is preliminary data.</text>
</comment>
<dbReference type="Gene3D" id="1.10.287.1260">
    <property type="match status" value="1"/>
</dbReference>
<feature type="region of interest" description="Disordered" evidence="5">
    <location>
        <begin position="530"/>
        <end position="550"/>
    </location>
</feature>
<dbReference type="InterPro" id="IPR023408">
    <property type="entry name" value="MscS_beta-dom_sf"/>
</dbReference>
<evidence type="ECO:0000313" key="9">
    <source>
        <dbReference type="Proteomes" id="UP000182229"/>
    </source>
</evidence>
<dbReference type="Gene3D" id="2.30.30.60">
    <property type="match status" value="1"/>
</dbReference>
<dbReference type="InterPro" id="IPR006685">
    <property type="entry name" value="MscS_channel_2nd"/>
</dbReference>
<organism evidence="8 9">
    <name type="scientific">Cystobacter ferrugineus</name>
    <dbReference type="NCBI Taxonomy" id="83449"/>
    <lineage>
        <taxon>Bacteria</taxon>
        <taxon>Pseudomonadati</taxon>
        <taxon>Myxococcota</taxon>
        <taxon>Myxococcia</taxon>
        <taxon>Myxococcales</taxon>
        <taxon>Cystobacterineae</taxon>
        <taxon>Archangiaceae</taxon>
        <taxon>Cystobacter</taxon>
    </lineage>
</organism>
<reference evidence="9" key="1">
    <citation type="submission" date="2016-11" db="EMBL/GenBank/DDBJ databases">
        <authorList>
            <person name="Shukria A."/>
            <person name="Stevens D.C."/>
        </authorList>
    </citation>
    <scope>NUCLEOTIDE SEQUENCE [LARGE SCALE GENOMIC DNA]</scope>
    <source>
        <strain evidence="9">Cbfe23</strain>
    </source>
</reference>
<dbReference type="OrthoDB" id="9792218at2"/>
<keyword evidence="6" id="KW-0732">Signal</keyword>
<evidence type="ECO:0000313" key="8">
    <source>
        <dbReference type="EMBL" id="OJH35116.1"/>
    </source>
</evidence>
<evidence type="ECO:0000256" key="4">
    <source>
        <dbReference type="ARBA" id="ARBA00023136"/>
    </source>
</evidence>